<keyword evidence="6" id="KW-0732">Signal</keyword>
<protein>
    <recommendedName>
        <fullName evidence="7">ABC transporter domain-containing protein</fullName>
    </recommendedName>
</protein>
<dbReference type="PROSITE" id="PS00211">
    <property type="entry name" value="ABC_TRANSPORTER_1"/>
    <property type="match status" value="1"/>
</dbReference>
<dbReference type="SUPFAM" id="SSF52540">
    <property type="entry name" value="P-loop containing nucleoside triphosphate hydrolases"/>
    <property type="match status" value="1"/>
</dbReference>
<gene>
    <name evidence="8" type="ORF">nbrc107697_10970</name>
</gene>
<comment type="caution">
    <text evidence="8">The sequence shown here is derived from an EMBL/GenBank/DDBJ whole genome shotgun (WGS) entry which is preliminary data.</text>
</comment>
<name>A0A7I9UV51_9ACTN</name>
<evidence type="ECO:0000256" key="6">
    <source>
        <dbReference type="SAM" id="SignalP"/>
    </source>
</evidence>
<evidence type="ECO:0000313" key="8">
    <source>
        <dbReference type="EMBL" id="GED97058.1"/>
    </source>
</evidence>
<dbReference type="PANTHER" id="PTHR43335">
    <property type="entry name" value="ABC TRANSPORTER, ATP-BINDING PROTEIN"/>
    <property type="match status" value="1"/>
</dbReference>
<reference evidence="9" key="1">
    <citation type="submission" date="2019-06" db="EMBL/GenBank/DDBJ databases">
        <title>Gordonia isolated from sludge of a wastewater treatment plant.</title>
        <authorList>
            <person name="Tamura T."/>
            <person name="Aoyama K."/>
            <person name="Kang Y."/>
            <person name="Saito S."/>
            <person name="Akiyama N."/>
            <person name="Yazawa K."/>
            <person name="Gonoi T."/>
            <person name="Mikami Y."/>
        </authorList>
    </citation>
    <scope>NUCLEOTIDE SEQUENCE [LARGE SCALE GENOMIC DNA]</scope>
    <source>
        <strain evidence="9">NBRC 107697</strain>
    </source>
</reference>
<feature type="domain" description="ABC transporter" evidence="7">
    <location>
        <begin position="305"/>
        <end position="530"/>
    </location>
</feature>
<dbReference type="InterPro" id="IPR017871">
    <property type="entry name" value="ABC_transporter-like_CS"/>
</dbReference>
<keyword evidence="4" id="KW-0067">ATP-binding</keyword>
<dbReference type="PANTHER" id="PTHR43335:SF4">
    <property type="entry name" value="ABC TRANSPORTER, ATP-BINDING PROTEIN"/>
    <property type="match status" value="1"/>
</dbReference>
<evidence type="ECO:0000259" key="7">
    <source>
        <dbReference type="PROSITE" id="PS50893"/>
    </source>
</evidence>
<dbReference type="GO" id="GO:0005524">
    <property type="term" value="F:ATP binding"/>
    <property type="evidence" value="ECO:0007669"/>
    <property type="project" value="UniProtKB-KW"/>
</dbReference>
<evidence type="ECO:0000256" key="1">
    <source>
        <dbReference type="ARBA" id="ARBA00005417"/>
    </source>
</evidence>
<feature type="compositionally biased region" description="Low complexity" evidence="5">
    <location>
        <begin position="74"/>
        <end position="85"/>
    </location>
</feature>
<dbReference type="Gene3D" id="3.40.50.300">
    <property type="entry name" value="P-loop containing nucleotide triphosphate hydrolases"/>
    <property type="match status" value="1"/>
</dbReference>
<dbReference type="InterPro" id="IPR027417">
    <property type="entry name" value="P-loop_NTPase"/>
</dbReference>
<evidence type="ECO:0000313" key="9">
    <source>
        <dbReference type="Proteomes" id="UP000444980"/>
    </source>
</evidence>
<dbReference type="GO" id="GO:0016887">
    <property type="term" value="F:ATP hydrolysis activity"/>
    <property type="evidence" value="ECO:0007669"/>
    <property type="project" value="InterPro"/>
</dbReference>
<keyword evidence="2" id="KW-0813">Transport</keyword>
<dbReference type="EMBL" id="BJOU01000001">
    <property type="protein sequence ID" value="GED97058.1"/>
    <property type="molecule type" value="Genomic_DNA"/>
</dbReference>
<dbReference type="AlphaFoldDB" id="A0A7I9UV51"/>
<feature type="region of interest" description="Disordered" evidence="5">
    <location>
        <begin position="63"/>
        <end position="144"/>
    </location>
</feature>
<evidence type="ECO:0000256" key="5">
    <source>
        <dbReference type="SAM" id="MobiDB-lite"/>
    </source>
</evidence>
<dbReference type="Proteomes" id="UP000444980">
    <property type="component" value="Unassembled WGS sequence"/>
</dbReference>
<comment type="similarity">
    <text evidence="1">Belongs to the ABC transporter superfamily.</text>
</comment>
<evidence type="ECO:0000256" key="3">
    <source>
        <dbReference type="ARBA" id="ARBA00022741"/>
    </source>
</evidence>
<dbReference type="InterPro" id="IPR003439">
    <property type="entry name" value="ABC_transporter-like_ATP-bd"/>
</dbReference>
<proteinExistence type="inferred from homology"/>
<accession>A0A7I9UV51</accession>
<dbReference type="Pfam" id="PF00005">
    <property type="entry name" value="ABC_tran"/>
    <property type="match status" value="1"/>
</dbReference>
<keyword evidence="9" id="KW-1185">Reference proteome</keyword>
<dbReference type="PROSITE" id="PS50893">
    <property type="entry name" value="ABC_TRANSPORTER_2"/>
    <property type="match status" value="1"/>
</dbReference>
<dbReference type="InterPro" id="IPR003593">
    <property type="entry name" value="AAA+_ATPase"/>
</dbReference>
<evidence type="ECO:0000256" key="4">
    <source>
        <dbReference type="ARBA" id="ARBA00022840"/>
    </source>
</evidence>
<feature type="signal peptide" evidence="6">
    <location>
        <begin position="1"/>
        <end position="21"/>
    </location>
</feature>
<feature type="chain" id="PRO_5039722458" description="ABC transporter domain-containing protein" evidence="6">
    <location>
        <begin position="22"/>
        <end position="535"/>
    </location>
</feature>
<sequence>MLVTRAVAVVVILTASASALQASGTADSGYHVVSATADNAPKRAAEKRGPVAVPPLALPPSGAAGVVPAPPGGDLPSPQLDAPAPGGAPAPGTPGQAAPGTPGSPATPGALGGLPGAPLVTGPDGQDWRPTTKCPDWPEPRPEQLGGLSSMINLAPMAGPFMSEAFALGSVYQPVLSIAGPLLAEIEPIITRNLPWINPLIERVQAVLAVVLEAILPFYGPYRRQLLALEGNIARDLTPILQRWASTPQAVCFVAWQAQMIRNAKGGRQTVASLARPGERIRFSPKGKAVRVSASAGVAVEAGGLTVESAVKVKAGVAVLRGVSFSARPGEITALLGPNGAGKTTVLRAVLGLEPLTSGRVGIGGRQLADYRAPARAVGAVLDVDAYAPSRSVRGHLDLVATASRLDAEATARALRLVGLADYADARIGQLSLGMRQRLALAAALIGEPDVLVLDEPHNGLDAGAIRWLREVLIRYASSGRTVLLSTHLLSEVEALADRVVVLVDGTVTVDETAAVWAAGAGGLEERYLAEVGEL</sequence>
<feature type="compositionally biased region" description="Low complexity" evidence="5">
    <location>
        <begin position="93"/>
        <end position="109"/>
    </location>
</feature>
<organism evidence="8 9">
    <name type="scientific">Gordonia crocea</name>
    <dbReference type="NCBI Taxonomy" id="589162"/>
    <lineage>
        <taxon>Bacteria</taxon>
        <taxon>Bacillati</taxon>
        <taxon>Actinomycetota</taxon>
        <taxon>Actinomycetes</taxon>
        <taxon>Mycobacteriales</taxon>
        <taxon>Gordoniaceae</taxon>
        <taxon>Gordonia</taxon>
    </lineage>
</organism>
<keyword evidence="3" id="KW-0547">Nucleotide-binding</keyword>
<evidence type="ECO:0000256" key="2">
    <source>
        <dbReference type="ARBA" id="ARBA00022448"/>
    </source>
</evidence>
<dbReference type="SMART" id="SM00382">
    <property type="entry name" value="AAA"/>
    <property type="match status" value="1"/>
</dbReference>